<reference evidence="14" key="1">
    <citation type="submission" date="2016-04" db="EMBL/GenBank/DDBJ databases">
        <authorList>
            <person name="Chen L."/>
            <person name="Zhuang W."/>
            <person name="Wang G."/>
        </authorList>
    </citation>
    <scope>NUCLEOTIDE SEQUENCE [LARGE SCALE GENOMIC DNA]</scope>
    <source>
        <strain evidence="14">208</strain>
    </source>
</reference>
<proteinExistence type="inferred from homology"/>
<keyword evidence="6 8" id="KW-0472">Membrane</keyword>
<gene>
    <name evidence="13" type="ORF">A4R26_29285</name>
</gene>
<comment type="subcellular location">
    <subcellularLocation>
        <location evidence="1 8">Cell outer membrane</location>
        <topology evidence="1 8">Multi-pass membrane protein</topology>
    </subcellularLocation>
</comment>
<evidence type="ECO:0000259" key="12">
    <source>
        <dbReference type="Pfam" id="PF07715"/>
    </source>
</evidence>
<evidence type="ECO:0000256" key="7">
    <source>
        <dbReference type="ARBA" id="ARBA00023237"/>
    </source>
</evidence>
<sequence length="1142" mass="127444">MRKLLLLFVAAWLCCNGLVAQTGAGSTTSKVPVSRNPEPLITVLKKIHQLYNINCLYEEKVVTGRYTQLTRQMQKEKDPEKLLRTLLAPLELDVVKLDDKNFSIISLRKTTATILPADNLPRSLPTANIVSPAASYTSYQTASPAADTIIRGRILDEKGEPLAATTVMIKGTKLGTTTDKFGMFTLKVPASAKTLVIDHVGYKNTEVPIDRNNALTIKMALLNKAMEDVIVTGLYTRKVESFTGAATVFSGTQLKTIGNQNVIQSLKTLDPAFLVIDNNLLGSNPNALPNLEIRGKTSIIGIRDGNTQDPNQPLFILDGFETNLRTVMDLDMNRVASVTILKDAASTALYGSRASNGVVVIETKRPKVGKLNLAFNYDNTISMPDLTDYNLMNAAEKLEFERLSGKYTSLPNNLFNPQIQVELDQQYNAKLNNVLRGVNTYWMSEPLRVGMNNNYSLYVDGGDKNVTYGLGAKYGKVNGVMKGSGRSIGNANIDLAYRNAKWNIASKFFLSTYSADESPYGSFSGFSRANPYYEKTSLKYLELSDSQGGPDNIAINPLYEASLGNTNKEKQISLREQLVINFMPTPSLKLEARGAVTKDQTETEIFRSPLSAYFDTVSIYERGSFKHARLDYFFYEGYLQASYGKIFNSVHELNIVPGFKIAGRKTTSDEYTVVGFPEGVVTSPAFGSSYPSTGKPSYTRAINREMSAFFNAHYGYRSKYLADFNYRKDGSSVFGSNRRFTDTWTVGLAWNLHNENFFKQYPWFNQFKLRASIGNPGNQNFSAYNSYTTYDYILGVINQYGQGALVDRYGNPDLQWQQTLEKNIGADINMFKNRLSLRVSYYNKETDPLVVTVDNAASTGERQYTTNVGTQITKGFEFQASTTVISKPQQRIYWRFNVQGATIRAKFDNFGAALESLNKQNQNNKNLQRYYDGRSPDDLWAVHSLGIDPATGREVFLTKTGEPSFTYNSRDVVVVGNSRPDVIGVVGTSIQFKGLTVNLNMRYSLGGDQFNEALFNKVENITTPGLLKNQDKRALYDRWRKAGDISSFKRIQLNDGWVALGQGAADPTEPSSRFVQKNNFITGESINVSYQFNNEWVSKLGLSNLSVSGYMNDIFRIASIKDERGIDYPFARSVSFSLRANF</sequence>
<dbReference type="InterPro" id="IPR036942">
    <property type="entry name" value="Beta-barrel_TonB_sf"/>
</dbReference>
<dbReference type="InterPro" id="IPR039426">
    <property type="entry name" value="TonB-dep_rcpt-like"/>
</dbReference>
<evidence type="ECO:0000256" key="5">
    <source>
        <dbReference type="ARBA" id="ARBA00023077"/>
    </source>
</evidence>
<evidence type="ECO:0000256" key="3">
    <source>
        <dbReference type="ARBA" id="ARBA00022452"/>
    </source>
</evidence>
<dbReference type="AlphaFoldDB" id="A0A1V9F0Y3"/>
<evidence type="ECO:0000256" key="10">
    <source>
        <dbReference type="SAM" id="SignalP"/>
    </source>
</evidence>
<keyword evidence="3 8" id="KW-1134">Transmembrane beta strand</keyword>
<feature type="signal peptide" evidence="10">
    <location>
        <begin position="1"/>
        <end position="20"/>
    </location>
</feature>
<keyword evidence="5 9" id="KW-0798">TonB box</keyword>
<dbReference type="NCBIfam" id="TIGR04056">
    <property type="entry name" value="OMP_RagA_SusC"/>
    <property type="match status" value="1"/>
</dbReference>
<dbReference type="RefSeq" id="WP_081169876.1">
    <property type="nucleotide sequence ID" value="NZ_LWBP01000216.1"/>
</dbReference>
<evidence type="ECO:0000313" key="14">
    <source>
        <dbReference type="Proteomes" id="UP000192276"/>
    </source>
</evidence>
<dbReference type="OrthoDB" id="1094723at2"/>
<evidence type="ECO:0000256" key="1">
    <source>
        <dbReference type="ARBA" id="ARBA00004571"/>
    </source>
</evidence>
<keyword evidence="2 8" id="KW-0813">Transport</keyword>
<dbReference type="Gene3D" id="2.60.40.1120">
    <property type="entry name" value="Carboxypeptidase-like, regulatory domain"/>
    <property type="match status" value="1"/>
</dbReference>
<feature type="chain" id="PRO_5012777068" description="SusC/RagA family TonB-linked outer membrane protein" evidence="10">
    <location>
        <begin position="21"/>
        <end position="1142"/>
    </location>
</feature>
<evidence type="ECO:0000256" key="8">
    <source>
        <dbReference type="PROSITE-ProRule" id="PRU01360"/>
    </source>
</evidence>
<feature type="domain" description="TonB-dependent receptor plug" evidence="12">
    <location>
        <begin position="240"/>
        <end position="358"/>
    </location>
</feature>
<dbReference type="InterPro" id="IPR012910">
    <property type="entry name" value="Plug_dom"/>
</dbReference>
<accession>A0A1V9F0Y3</accession>
<dbReference type="SUPFAM" id="SSF56935">
    <property type="entry name" value="Porins"/>
    <property type="match status" value="1"/>
</dbReference>
<dbReference type="Pfam" id="PF07715">
    <property type="entry name" value="Plug"/>
    <property type="match status" value="1"/>
</dbReference>
<evidence type="ECO:0000256" key="2">
    <source>
        <dbReference type="ARBA" id="ARBA00022448"/>
    </source>
</evidence>
<dbReference type="EMBL" id="LWBP01000216">
    <property type="protein sequence ID" value="OQP51914.1"/>
    <property type="molecule type" value="Genomic_DNA"/>
</dbReference>
<dbReference type="NCBIfam" id="TIGR04057">
    <property type="entry name" value="SusC_RagA_signa"/>
    <property type="match status" value="1"/>
</dbReference>
<feature type="domain" description="TonB-dependent receptor-like beta-barrel" evidence="11">
    <location>
        <begin position="537"/>
        <end position="923"/>
    </location>
</feature>
<protein>
    <recommendedName>
        <fullName evidence="15">SusC/RagA family TonB-linked outer membrane protein</fullName>
    </recommendedName>
</protein>
<keyword evidence="4 8" id="KW-0812">Transmembrane</keyword>
<organism evidence="13 14">
    <name type="scientific">Niastella populi</name>
    <dbReference type="NCBI Taxonomy" id="550983"/>
    <lineage>
        <taxon>Bacteria</taxon>
        <taxon>Pseudomonadati</taxon>
        <taxon>Bacteroidota</taxon>
        <taxon>Chitinophagia</taxon>
        <taxon>Chitinophagales</taxon>
        <taxon>Chitinophagaceae</taxon>
        <taxon>Niastella</taxon>
    </lineage>
</organism>
<dbReference type="Gene3D" id="2.170.130.10">
    <property type="entry name" value="TonB-dependent receptor, plug domain"/>
    <property type="match status" value="1"/>
</dbReference>
<dbReference type="SUPFAM" id="SSF49464">
    <property type="entry name" value="Carboxypeptidase regulatory domain-like"/>
    <property type="match status" value="1"/>
</dbReference>
<keyword evidence="14" id="KW-1185">Reference proteome</keyword>
<dbReference type="Pfam" id="PF13715">
    <property type="entry name" value="CarbopepD_reg_2"/>
    <property type="match status" value="1"/>
</dbReference>
<dbReference type="InterPro" id="IPR023996">
    <property type="entry name" value="TonB-dep_OMP_SusC/RagA"/>
</dbReference>
<dbReference type="InterPro" id="IPR037066">
    <property type="entry name" value="Plug_dom_sf"/>
</dbReference>
<dbReference type="Proteomes" id="UP000192276">
    <property type="component" value="Unassembled WGS sequence"/>
</dbReference>
<name>A0A1V9F0Y3_9BACT</name>
<dbReference type="Gene3D" id="2.40.170.20">
    <property type="entry name" value="TonB-dependent receptor, beta-barrel domain"/>
    <property type="match status" value="1"/>
</dbReference>
<evidence type="ECO:0000256" key="9">
    <source>
        <dbReference type="RuleBase" id="RU003357"/>
    </source>
</evidence>
<dbReference type="PROSITE" id="PS52016">
    <property type="entry name" value="TONB_DEPENDENT_REC_3"/>
    <property type="match status" value="1"/>
</dbReference>
<keyword evidence="10" id="KW-0732">Signal</keyword>
<evidence type="ECO:0000313" key="13">
    <source>
        <dbReference type="EMBL" id="OQP51914.1"/>
    </source>
</evidence>
<dbReference type="InterPro" id="IPR023997">
    <property type="entry name" value="TonB-dep_OMP_SusC/RagA_CS"/>
</dbReference>
<dbReference type="GO" id="GO:0009279">
    <property type="term" value="C:cell outer membrane"/>
    <property type="evidence" value="ECO:0007669"/>
    <property type="project" value="UniProtKB-SubCell"/>
</dbReference>
<dbReference type="InterPro" id="IPR008969">
    <property type="entry name" value="CarboxyPept-like_regulatory"/>
</dbReference>
<evidence type="ECO:0008006" key="15">
    <source>
        <dbReference type="Google" id="ProtNLM"/>
    </source>
</evidence>
<dbReference type="InterPro" id="IPR000531">
    <property type="entry name" value="Beta-barrel_TonB"/>
</dbReference>
<comment type="similarity">
    <text evidence="8 9">Belongs to the TonB-dependent receptor family.</text>
</comment>
<evidence type="ECO:0000259" key="11">
    <source>
        <dbReference type="Pfam" id="PF00593"/>
    </source>
</evidence>
<evidence type="ECO:0000256" key="4">
    <source>
        <dbReference type="ARBA" id="ARBA00022692"/>
    </source>
</evidence>
<evidence type="ECO:0000256" key="6">
    <source>
        <dbReference type="ARBA" id="ARBA00023136"/>
    </source>
</evidence>
<comment type="caution">
    <text evidence="13">The sequence shown here is derived from an EMBL/GenBank/DDBJ whole genome shotgun (WGS) entry which is preliminary data.</text>
</comment>
<dbReference type="Pfam" id="PF00593">
    <property type="entry name" value="TonB_dep_Rec_b-barrel"/>
    <property type="match status" value="1"/>
</dbReference>
<dbReference type="STRING" id="550983.A4R26_29285"/>
<keyword evidence="7 8" id="KW-0998">Cell outer membrane</keyword>